<feature type="region of interest" description="Disordered" evidence="1">
    <location>
        <begin position="55"/>
        <end position="89"/>
    </location>
</feature>
<evidence type="ECO:0000259" key="2">
    <source>
        <dbReference type="Pfam" id="PF23055"/>
    </source>
</evidence>
<accession>A0ABD2W6K3</accession>
<reference evidence="3 4" key="1">
    <citation type="journal article" date="2024" name="bioRxiv">
        <title>A reference genome for Trichogramma kaykai: A tiny desert-dwelling parasitoid wasp with competing sex-ratio distorters.</title>
        <authorList>
            <person name="Culotta J."/>
            <person name="Lindsey A.R."/>
        </authorList>
    </citation>
    <scope>NUCLEOTIDE SEQUENCE [LARGE SCALE GENOMIC DNA]</scope>
    <source>
        <strain evidence="3 4">KSX58</strain>
    </source>
</reference>
<feature type="compositionally biased region" description="Polar residues" evidence="1">
    <location>
        <begin position="392"/>
        <end position="411"/>
    </location>
</feature>
<dbReference type="PANTHER" id="PTHR33327:SF3">
    <property type="entry name" value="RNA-DIRECTED DNA POLYMERASE"/>
    <property type="match status" value="1"/>
</dbReference>
<feature type="domain" description="DUF7041" evidence="2">
    <location>
        <begin position="196"/>
        <end position="278"/>
    </location>
</feature>
<gene>
    <name evidence="3" type="ORF">TKK_016449</name>
</gene>
<dbReference type="Pfam" id="PF23055">
    <property type="entry name" value="DUF7041"/>
    <property type="match status" value="1"/>
</dbReference>
<comment type="caution">
    <text evidence="3">The sequence shown here is derived from an EMBL/GenBank/DDBJ whole genome shotgun (WGS) entry which is preliminary data.</text>
</comment>
<dbReference type="AlphaFoldDB" id="A0ABD2W6K3"/>
<feature type="compositionally biased region" description="Low complexity" evidence="1">
    <location>
        <begin position="70"/>
        <end position="89"/>
    </location>
</feature>
<dbReference type="EMBL" id="JBJJXI010000133">
    <property type="protein sequence ID" value="KAL3388441.1"/>
    <property type="molecule type" value="Genomic_DNA"/>
</dbReference>
<feature type="region of interest" description="Disordered" evidence="1">
    <location>
        <begin position="383"/>
        <end position="411"/>
    </location>
</feature>
<dbReference type="InterPro" id="IPR055469">
    <property type="entry name" value="DUF7041"/>
</dbReference>
<proteinExistence type="predicted"/>
<sequence length="456" mass="50681">MNAEDQNNLLDSSILTNDESGDLDPAVLAQFKAYEKAIAALTAQVKNLTQRLDNQNSTEQSGLPNGPTVSTAADTNTSTGSSTTSNVSSTLTTHCYTQSTCSSCTNAYWPRAASTQLFNPQAQVFIPHSHSLPPKCEPSCTEECKTHIGPLHQDAPAPSAPALGDLHNSSEMHSAHNHPVASGNYPHRIKPLFTDMPTFWQHYPQLWFDTVDSKFSQNRITNDQAKFLAVFKHLGSHICKTISPVLRSLPATDKYCRLKDHLVKKFAPSTQQKIDSLLKECKLGDKKPSELFTEMDALGQGHVPHATILLFWYRLLPNDMAIQLDDAVTPQDAQSAVEKADRIHQRLRFPDSHISAITSHDTLDDARLNQITEHLSDKILAVIESKTKPRQNRSSDSSGSHQRARSQSRTNFGPNKDLCFYHSKYKNKAEKCPDKSCAASKYEKEWLAEEKSKKSS</sequence>
<name>A0ABD2W6K3_9HYME</name>
<evidence type="ECO:0000313" key="4">
    <source>
        <dbReference type="Proteomes" id="UP001627154"/>
    </source>
</evidence>
<evidence type="ECO:0000256" key="1">
    <source>
        <dbReference type="SAM" id="MobiDB-lite"/>
    </source>
</evidence>
<evidence type="ECO:0000313" key="3">
    <source>
        <dbReference type="EMBL" id="KAL3388441.1"/>
    </source>
</evidence>
<feature type="compositionally biased region" description="Polar residues" evidence="1">
    <location>
        <begin position="55"/>
        <end position="69"/>
    </location>
</feature>
<dbReference type="Proteomes" id="UP001627154">
    <property type="component" value="Unassembled WGS sequence"/>
</dbReference>
<keyword evidence="4" id="KW-1185">Reference proteome</keyword>
<organism evidence="3 4">
    <name type="scientific">Trichogramma kaykai</name>
    <dbReference type="NCBI Taxonomy" id="54128"/>
    <lineage>
        <taxon>Eukaryota</taxon>
        <taxon>Metazoa</taxon>
        <taxon>Ecdysozoa</taxon>
        <taxon>Arthropoda</taxon>
        <taxon>Hexapoda</taxon>
        <taxon>Insecta</taxon>
        <taxon>Pterygota</taxon>
        <taxon>Neoptera</taxon>
        <taxon>Endopterygota</taxon>
        <taxon>Hymenoptera</taxon>
        <taxon>Apocrita</taxon>
        <taxon>Proctotrupomorpha</taxon>
        <taxon>Chalcidoidea</taxon>
        <taxon>Trichogrammatidae</taxon>
        <taxon>Trichogramma</taxon>
    </lineage>
</organism>
<dbReference type="PANTHER" id="PTHR33327">
    <property type="entry name" value="ENDONUCLEASE"/>
    <property type="match status" value="1"/>
</dbReference>
<protein>
    <recommendedName>
        <fullName evidence="2">DUF7041 domain-containing protein</fullName>
    </recommendedName>
</protein>